<proteinExistence type="predicted"/>
<dbReference type="EMBL" id="CM003107">
    <property type="protein sequence ID" value="KUI73460.1"/>
    <property type="molecule type" value="Genomic_DNA"/>
</dbReference>
<reference evidence="2" key="1">
    <citation type="submission" date="2014-12" db="EMBL/GenBank/DDBJ databases">
        <title>Genome Sequence of Valsa Canker Pathogens Uncovers a Specific Adaption of Colonization on Woody Bark.</title>
        <authorList>
            <person name="Yin Z."/>
            <person name="Liu H."/>
            <person name="Gao X."/>
            <person name="Li Z."/>
            <person name="Song N."/>
            <person name="Ke X."/>
            <person name="Dai Q."/>
            <person name="Wu Y."/>
            <person name="Sun Y."/>
            <person name="Xu J.-R."/>
            <person name="Kang Z.K."/>
            <person name="Wang L."/>
            <person name="Huang L."/>
        </authorList>
    </citation>
    <scope>NUCLEOTIDE SEQUENCE [LARGE SCALE GENOMIC DNA]</scope>
    <source>
        <strain evidence="2">03-8</strain>
    </source>
</reference>
<organism evidence="2 3">
    <name type="scientific">Cytospora mali</name>
    <name type="common">Apple Valsa canker fungus</name>
    <name type="synonym">Valsa mali</name>
    <dbReference type="NCBI Taxonomy" id="578113"/>
    <lineage>
        <taxon>Eukaryota</taxon>
        <taxon>Fungi</taxon>
        <taxon>Dikarya</taxon>
        <taxon>Ascomycota</taxon>
        <taxon>Pezizomycotina</taxon>
        <taxon>Sordariomycetes</taxon>
        <taxon>Sordariomycetidae</taxon>
        <taxon>Diaporthales</taxon>
        <taxon>Cytosporaceae</taxon>
        <taxon>Cytospora</taxon>
    </lineage>
</organism>
<feature type="chain" id="PRO_5008267287" description="SMB domain-containing protein" evidence="1">
    <location>
        <begin position="21"/>
        <end position="82"/>
    </location>
</feature>
<name>A0A194WBG0_CYTMA</name>
<evidence type="ECO:0008006" key="4">
    <source>
        <dbReference type="Google" id="ProtNLM"/>
    </source>
</evidence>
<feature type="signal peptide" evidence="1">
    <location>
        <begin position="1"/>
        <end position="20"/>
    </location>
</feature>
<accession>A0A194WBG0</accession>
<keyword evidence="1" id="KW-0732">Signal</keyword>
<keyword evidence="3" id="KW-1185">Reference proteome</keyword>
<evidence type="ECO:0000313" key="3">
    <source>
        <dbReference type="Proteomes" id="UP000078559"/>
    </source>
</evidence>
<dbReference type="AlphaFoldDB" id="A0A194WBG0"/>
<evidence type="ECO:0000313" key="2">
    <source>
        <dbReference type="EMBL" id="KUI73460.1"/>
    </source>
</evidence>
<dbReference type="Proteomes" id="UP000078559">
    <property type="component" value="Chromosome 10"/>
</dbReference>
<evidence type="ECO:0000256" key="1">
    <source>
        <dbReference type="SAM" id="SignalP"/>
    </source>
</evidence>
<sequence length="82" mass="9022">MYLGTIILLFTLTMVSQTKATMYCCRPGCGVCGNQQCAVINVCTDLIFNTCCADEKAKDAMNFDNAEEYFEAVAAGEVNWED</sequence>
<protein>
    <recommendedName>
        <fullName evidence="4">SMB domain-containing protein</fullName>
    </recommendedName>
</protein>
<gene>
    <name evidence="2" type="ORF">VM1G_08834</name>
</gene>